<protein>
    <submittedName>
        <fullName evidence="2">Uncharacterized protein</fullName>
    </submittedName>
</protein>
<dbReference type="SMART" id="SM00065">
    <property type="entry name" value="GAF"/>
    <property type="match status" value="2"/>
</dbReference>
<dbReference type="InterPro" id="IPR035965">
    <property type="entry name" value="PAS-like_dom_sf"/>
</dbReference>
<dbReference type="PROSITE" id="PS50112">
    <property type="entry name" value="PAS"/>
    <property type="match status" value="2"/>
</dbReference>
<organism evidence="2 3">
    <name type="scientific">Capsulimonas corticalis</name>
    <dbReference type="NCBI Taxonomy" id="2219043"/>
    <lineage>
        <taxon>Bacteria</taxon>
        <taxon>Bacillati</taxon>
        <taxon>Armatimonadota</taxon>
        <taxon>Armatimonadia</taxon>
        <taxon>Capsulimonadales</taxon>
        <taxon>Capsulimonadaceae</taxon>
        <taxon>Capsulimonas</taxon>
    </lineage>
</organism>
<dbReference type="Pfam" id="PF08447">
    <property type="entry name" value="PAS_3"/>
    <property type="match status" value="1"/>
</dbReference>
<dbReference type="GO" id="GO:0016791">
    <property type="term" value="F:phosphatase activity"/>
    <property type="evidence" value="ECO:0007669"/>
    <property type="project" value="TreeGrafter"/>
</dbReference>
<dbReference type="OrthoDB" id="118142at2"/>
<dbReference type="Pfam" id="PF08448">
    <property type="entry name" value="PAS_4"/>
    <property type="match status" value="2"/>
</dbReference>
<keyword evidence="1" id="KW-0378">Hydrolase</keyword>
<dbReference type="InterPro" id="IPR003018">
    <property type="entry name" value="GAF"/>
</dbReference>
<dbReference type="InterPro" id="IPR001932">
    <property type="entry name" value="PPM-type_phosphatase-like_dom"/>
</dbReference>
<dbReference type="KEGG" id="ccot:CCAX7_25160"/>
<dbReference type="PANTHER" id="PTHR43156">
    <property type="entry name" value="STAGE II SPORULATION PROTEIN E-RELATED"/>
    <property type="match status" value="1"/>
</dbReference>
<dbReference type="Gene3D" id="3.30.450.40">
    <property type="match status" value="2"/>
</dbReference>
<reference evidence="2 3" key="1">
    <citation type="journal article" date="2019" name="Int. J. Syst. Evol. Microbiol.">
        <title>Capsulimonas corticalis gen. nov., sp. nov., an aerobic capsulated bacterium, of a novel bacterial order, Capsulimonadales ord. nov., of the class Armatimonadia of the phylum Armatimonadetes.</title>
        <authorList>
            <person name="Li J."/>
            <person name="Kudo C."/>
            <person name="Tonouchi A."/>
        </authorList>
    </citation>
    <scope>NUCLEOTIDE SEQUENCE [LARGE SCALE GENOMIC DNA]</scope>
    <source>
        <strain evidence="2 3">AX-7</strain>
    </source>
</reference>
<keyword evidence="3" id="KW-1185">Reference proteome</keyword>
<name>A0A402CVN5_9BACT</name>
<dbReference type="PANTHER" id="PTHR43156:SF2">
    <property type="entry name" value="STAGE II SPORULATION PROTEIN E"/>
    <property type="match status" value="1"/>
</dbReference>
<dbReference type="Proteomes" id="UP000287394">
    <property type="component" value="Chromosome"/>
</dbReference>
<dbReference type="SUPFAM" id="SSF55781">
    <property type="entry name" value="GAF domain-like"/>
    <property type="match status" value="2"/>
</dbReference>
<dbReference type="CDD" id="cd00130">
    <property type="entry name" value="PAS"/>
    <property type="match status" value="3"/>
</dbReference>
<dbReference type="RefSeq" id="WP_119321419.1">
    <property type="nucleotide sequence ID" value="NZ_AP025739.1"/>
</dbReference>
<dbReference type="InterPro" id="IPR036457">
    <property type="entry name" value="PPM-type-like_dom_sf"/>
</dbReference>
<dbReference type="InterPro" id="IPR029016">
    <property type="entry name" value="GAF-like_dom_sf"/>
</dbReference>
<dbReference type="SUPFAM" id="SSF55785">
    <property type="entry name" value="PYP-like sensor domain (PAS domain)"/>
    <property type="match status" value="3"/>
</dbReference>
<dbReference type="Pfam" id="PF07228">
    <property type="entry name" value="SpoIIE"/>
    <property type="match status" value="1"/>
</dbReference>
<dbReference type="InterPro" id="IPR052016">
    <property type="entry name" value="Bact_Sigma-Reg"/>
</dbReference>
<sequence>MKDNSSEYSVESLPQALRQNEEMLSLILDNVKDIVFLLQVRPEGIYRFLFVNPPFLLATGLREDQVVGRDLQDVIPMPALTLVLGKYAEAIRERRAVEWRETSVYPAGERVGEVQAIPIFDERDRCTQIIGMVHDVTERTRAEEALRRSEGNLQLVVEGPRIGAFYCDWPLDKIVLNNACKEHFFLPPDAEVDFELFYSRLHPDDREPTRRAIDRALAERVDYDVEYRTLAPDGRTRWVGAVGRFHYQDDGVPVRFDGITLDISARKANEEAMNRRAARERFLADLAERQRKLSDPEEVIADAVRAAGQFLGVGRCVFGEIDLVADTCTIVADYCRDDSVASIVGVFPFSAFGPFVVAEYQAGRAVSVEDVRLDPLRVIESNVAMYESIGIRSHITAPVVLSSRLVSVIAVHHPTPRQWDPEEVEMLQAVVERTWLTVEVIRQQNAAAREAEERREAHESITRILESITDAFIALDTDWRFTYVNDQAEVVVRRTREEMLHKNFWDVFPEAVGSTFERQYRHAVQNRVSVAFEEFFPPLESWFDVRAYPSESGLSIFFQNVNARKKAEEERERLLAEQRARAEREALLNRIGEALRGSSDPETIQEMAATMLGDALGADRCYIALYDLTRGTVRILRDWRRSHLPSVEGEYPFANTAEMFHELYAGSSTSVIPDAQDSSLSAQTLANMEELQIRSRVSVALADASGLMATLTATMADEARDWTDEEVRLVEAVATQLRVGIEAARIQQREHQIAVHLQDALQPAIPKHVLGLDIGSFTRAALNEASVGGDFMDVFALDKELYAIVIGDVSGKGLAAAQQLALIRNSLRTTLYLYRAPAQAATALNSIVTAHDLLIGFVTAWIGVYDASTGQIVFCSCGHEPALIRRAAGSVEALEMMSTPLGVAENAEYEEQSVTLAAGDALLLYTDGISEAGPSRLELLGAAGLRRLLARTPANTDIQAQAEALVSQAAAFANGAFRDDVAVLMARRQ</sequence>
<dbReference type="AlphaFoldDB" id="A0A402CVN5"/>
<dbReference type="InterPro" id="IPR000700">
    <property type="entry name" value="PAS-assoc_C"/>
</dbReference>
<evidence type="ECO:0000256" key="1">
    <source>
        <dbReference type="ARBA" id="ARBA00022801"/>
    </source>
</evidence>
<dbReference type="InterPro" id="IPR013655">
    <property type="entry name" value="PAS_fold_3"/>
</dbReference>
<dbReference type="InterPro" id="IPR001610">
    <property type="entry name" value="PAC"/>
</dbReference>
<dbReference type="SMART" id="SM00331">
    <property type="entry name" value="PP2C_SIG"/>
    <property type="match status" value="1"/>
</dbReference>
<dbReference type="EMBL" id="AP025739">
    <property type="protein sequence ID" value="BDI30465.1"/>
    <property type="molecule type" value="Genomic_DNA"/>
</dbReference>
<dbReference type="SMART" id="SM00086">
    <property type="entry name" value="PAC"/>
    <property type="match status" value="2"/>
</dbReference>
<evidence type="ECO:0000313" key="3">
    <source>
        <dbReference type="Proteomes" id="UP000287394"/>
    </source>
</evidence>
<dbReference type="PROSITE" id="PS50113">
    <property type="entry name" value="PAC"/>
    <property type="match status" value="2"/>
</dbReference>
<gene>
    <name evidence="2" type="ORF">CCAX7_25160</name>
</gene>
<evidence type="ECO:0000313" key="2">
    <source>
        <dbReference type="EMBL" id="BDI30465.1"/>
    </source>
</evidence>
<dbReference type="SUPFAM" id="SSF81606">
    <property type="entry name" value="PP2C-like"/>
    <property type="match status" value="1"/>
</dbReference>
<dbReference type="Gene3D" id="3.30.450.20">
    <property type="entry name" value="PAS domain"/>
    <property type="match status" value="3"/>
</dbReference>
<dbReference type="NCBIfam" id="TIGR00229">
    <property type="entry name" value="sensory_box"/>
    <property type="match status" value="3"/>
</dbReference>
<accession>A0A402CVN5</accession>
<proteinExistence type="predicted"/>
<dbReference type="SMART" id="SM00091">
    <property type="entry name" value="PAS"/>
    <property type="match status" value="3"/>
</dbReference>
<dbReference type="InterPro" id="IPR000014">
    <property type="entry name" value="PAS"/>
</dbReference>
<dbReference type="Gene3D" id="3.60.40.10">
    <property type="entry name" value="PPM-type phosphatase domain"/>
    <property type="match status" value="1"/>
</dbReference>
<dbReference type="Pfam" id="PF01590">
    <property type="entry name" value="GAF"/>
    <property type="match status" value="2"/>
</dbReference>
<dbReference type="InterPro" id="IPR013656">
    <property type="entry name" value="PAS_4"/>
</dbReference>